<dbReference type="PROSITE" id="PS51257">
    <property type="entry name" value="PROKAR_LIPOPROTEIN"/>
    <property type="match status" value="1"/>
</dbReference>
<evidence type="ECO:0000313" key="1">
    <source>
        <dbReference type="EMBL" id="PDO10302.1"/>
    </source>
</evidence>
<dbReference type="EMBL" id="MOXJ01000016">
    <property type="protein sequence ID" value="PDO10302.1"/>
    <property type="molecule type" value="Genomic_DNA"/>
</dbReference>
<gene>
    <name evidence="1" type="ORF">BLM47_08090</name>
</gene>
<accession>A0A2A6E038</accession>
<organism evidence="1 2">
    <name type="scientific">Candidatus Reconcilbacillus cellulovorans</name>
    <dbReference type="NCBI Taxonomy" id="1906605"/>
    <lineage>
        <taxon>Bacteria</taxon>
        <taxon>Bacillati</taxon>
        <taxon>Bacillota</taxon>
        <taxon>Bacilli</taxon>
        <taxon>Bacillales</taxon>
        <taxon>Paenibacillaceae</taxon>
        <taxon>Candidatus Reconcilbacillus</taxon>
    </lineage>
</organism>
<name>A0A2A6E038_9BACL</name>
<reference evidence="1 2" key="1">
    <citation type="submission" date="2016-12" db="EMBL/GenBank/DDBJ databases">
        <title>Candidatus Reconcilibacillus cellulovorans genome.</title>
        <authorList>
            <person name="Kolinko S."/>
            <person name="Wu Y.-W."/>
            <person name="Tachea F."/>
            <person name="Denzel E."/>
            <person name="Hiras J."/>
            <person name="Baecker N."/>
            <person name="Chan L.J."/>
            <person name="Eichorst S.A."/>
            <person name="Frey D."/>
            <person name="Adams P.D."/>
            <person name="Pray T."/>
            <person name="Tanjore D."/>
            <person name="Petzold C.J."/>
            <person name="Gladden J.M."/>
            <person name="Simmons B.A."/>
            <person name="Singer S.W."/>
        </authorList>
    </citation>
    <scope>NUCLEOTIDE SEQUENCE [LARGE SCALE GENOMIC DNA]</scope>
    <source>
        <strain evidence="1">JTherm</strain>
    </source>
</reference>
<comment type="caution">
    <text evidence="1">The sequence shown here is derived from an EMBL/GenBank/DDBJ whole genome shotgun (WGS) entry which is preliminary data.</text>
</comment>
<dbReference type="Proteomes" id="UP000243688">
    <property type="component" value="Unassembled WGS sequence"/>
</dbReference>
<proteinExistence type="predicted"/>
<dbReference type="AlphaFoldDB" id="A0A2A6E038"/>
<evidence type="ECO:0000313" key="2">
    <source>
        <dbReference type="Proteomes" id="UP000243688"/>
    </source>
</evidence>
<sequence length="250" mass="27238">MRGSAVARCGRRPATIAATTIAILATALSGCLYPGDPQRAENPAAVREGVAAVQRAVDEYRRATGVLPIRNRPVNTPIYEKYPIDFSRLVEGGFLGAIPKVAFEKGGRAVFVLVDVETAPKVKLLDLPTHEAAVRVRQAVEAHLAEGRPLPAGEQVAPQFWTVDFAAMGMREERIVSVFSGLPLRWIVHESGAVGIDYAADIMSLIQRLGLTDADIPGDLRELLVRESDFVPVDSFAYRWIDRTPVPVFP</sequence>
<protein>
    <submittedName>
        <fullName evidence="1">Uncharacterized protein</fullName>
    </submittedName>
</protein>